<accession>A0A2S9YVV5</accession>
<dbReference type="AlphaFoldDB" id="A0A2S9YVV5"/>
<name>A0A2S9YVV5_9BACT</name>
<dbReference type="PROSITE" id="PS51257">
    <property type="entry name" value="PROKAR_LIPOPROTEIN"/>
    <property type="match status" value="1"/>
</dbReference>
<comment type="caution">
    <text evidence="1">The sequence shown here is derived from an EMBL/GenBank/DDBJ whole genome shotgun (WGS) entry which is preliminary data.</text>
</comment>
<dbReference type="RefSeq" id="WP_106088264.1">
    <property type="nucleotide sequence ID" value="NZ_PVNL01000030.1"/>
</dbReference>
<reference evidence="1 2" key="1">
    <citation type="submission" date="2018-03" db="EMBL/GenBank/DDBJ databases">
        <title>Draft Genome Sequences of the Obligatory Marine Myxobacteria Enhygromyxa salina SWB007.</title>
        <authorList>
            <person name="Poehlein A."/>
            <person name="Moghaddam J.A."/>
            <person name="Harms H."/>
            <person name="Alanjari M."/>
            <person name="Koenig G.M."/>
            <person name="Daniel R."/>
            <person name="Schaeberle T.F."/>
        </authorList>
    </citation>
    <scope>NUCLEOTIDE SEQUENCE [LARGE SCALE GENOMIC DNA]</scope>
    <source>
        <strain evidence="1 2">SWB007</strain>
    </source>
</reference>
<protein>
    <recommendedName>
        <fullName evidence="3">Lipoprotein</fullName>
    </recommendedName>
</protein>
<proteinExistence type="predicted"/>
<evidence type="ECO:0008006" key="3">
    <source>
        <dbReference type="Google" id="ProtNLM"/>
    </source>
</evidence>
<gene>
    <name evidence="1" type="ORF">ENSA7_12250</name>
</gene>
<evidence type="ECO:0000313" key="1">
    <source>
        <dbReference type="EMBL" id="PRQ09235.1"/>
    </source>
</evidence>
<sequence length="170" mass="17867">MAVAARAPLVIATALLGFASGCWPGRCAGVLRGTPRVSFTGEHQPCTDGPACAEEISPEQGFHQNGDFARVEDPAVLLESAAIGPQSWFLVDEAGAVMPSQITAMQHGSAHSCASAIGFDLVPNDPLAPGVYRLVLMTDRLEWSVLKLGVDASSYAGEPAIVQYYRVPEA</sequence>
<evidence type="ECO:0000313" key="2">
    <source>
        <dbReference type="Proteomes" id="UP000238823"/>
    </source>
</evidence>
<dbReference type="Proteomes" id="UP000238823">
    <property type="component" value="Unassembled WGS sequence"/>
</dbReference>
<dbReference type="EMBL" id="PVNL01000030">
    <property type="protein sequence ID" value="PRQ09235.1"/>
    <property type="molecule type" value="Genomic_DNA"/>
</dbReference>
<organism evidence="1 2">
    <name type="scientific">Enhygromyxa salina</name>
    <dbReference type="NCBI Taxonomy" id="215803"/>
    <lineage>
        <taxon>Bacteria</taxon>
        <taxon>Pseudomonadati</taxon>
        <taxon>Myxococcota</taxon>
        <taxon>Polyangia</taxon>
        <taxon>Nannocystales</taxon>
        <taxon>Nannocystaceae</taxon>
        <taxon>Enhygromyxa</taxon>
    </lineage>
</organism>